<feature type="chain" id="PRO_5046931706" evidence="2">
    <location>
        <begin position="25"/>
        <end position="257"/>
    </location>
</feature>
<evidence type="ECO:0000256" key="2">
    <source>
        <dbReference type="SAM" id="SignalP"/>
    </source>
</evidence>
<comment type="function">
    <text evidence="1">PPIases accelerate the folding of proteins. It catalyzes the cis-trans isomerization of proline imidic peptide bonds in oligopeptides.</text>
</comment>
<dbReference type="SUPFAM" id="SSF50891">
    <property type="entry name" value="Cyclophilin-like"/>
    <property type="match status" value="1"/>
</dbReference>
<keyword evidence="2" id="KW-0732">Signal</keyword>
<evidence type="ECO:0000313" key="4">
    <source>
        <dbReference type="EMBL" id="GAA2343269.1"/>
    </source>
</evidence>
<reference evidence="5" key="1">
    <citation type="journal article" date="2019" name="Int. J. Syst. Evol. Microbiol.">
        <title>The Global Catalogue of Microorganisms (GCM) 10K type strain sequencing project: providing services to taxonomists for standard genome sequencing and annotation.</title>
        <authorList>
            <consortium name="The Broad Institute Genomics Platform"/>
            <consortium name="The Broad Institute Genome Sequencing Center for Infectious Disease"/>
            <person name="Wu L."/>
            <person name="Ma J."/>
        </authorList>
    </citation>
    <scope>NUCLEOTIDE SEQUENCE [LARGE SCALE GENOMIC DNA]</scope>
    <source>
        <strain evidence="5">JCM 3272</strain>
    </source>
</reference>
<dbReference type="InterPro" id="IPR029000">
    <property type="entry name" value="Cyclophilin-like_dom_sf"/>
</dbReference>
<dbReference type="InterPro" id="IPR044666">
    <property type="entry name" value="Cyclophilin_A-like"/>
</dbReference>
<organism evidence="4 5">
    <name type="scientific">Dactylosporangium salmoneum</name>
    <dbReference type="NCBI Taxonomy" id="53361"/>
    <lineage>
        <taxon>Bacteria</taxon>
        <taxon>Bacillati</taxon>
        <taxon>Actinomycetota</taxon>
        <taxon>Actinomycetes</taxon>
        <taxon>Micromonosporales</taxon>
        <taxon>Micromonosporaceae</taxon>
        <taxon>Dactylosporangium</taxon>
    </lineage>
</organism>
<dbReference type="EMBL" id="BAAARV010000023">
    <property type="protein sequence ID" value="GAA2343269.1"/>
    <property type="molecule type" value="Genomic_DNA"/>
</dbReference>
<dbReference type="Pfam" id="PF00160">
    <property type="entry name" value="Pro_isomerase"/>
    <property type="match status" value="1"/>
</dbReference>
<dbReference type="Proteomes" id="UP001501444">
    <property type="component" value="Unassembled WGS sequence"/>
</dbReference>
<dbReference type="GO" id="GO:0016853">
    <property type="term" value="F:isomerase activity"/>
    <property type="evidence" value="ECO:0007669"/>
    <property type="project" value="UniProtKB-KW"/>
</dbReference>
<dbReference type="Gene3D" id="2.40.100.10">
    <property type="entry name" value="Cyclophilin-like"/>
    <property type="match status" value="1"/>
</dbReference>
<protein>
    <submittedName>
        <fullName evidence="4">Peptidylprolyl isomerase</fullName>
    </submittedName>
</protein>
<dbReference type="RefSeq" id="WP_344612772.1">
    <property type="nucleotide sequence ID" value="NZ_BAAARV010000023.1"/>
</dbReference>
<dbReference type="InterPro" id="IPR002130">
    <property type="entry name" value="Cyclophilin-type_PPIase_dom"/>
</dbReference>
<evidence type="ECO:0000259" key="3">
    <source>
        <dbReference type="PROSITE" id="PS50072"/>
    </source>
</evidence>
<comment type="caution">
    <text evidence="4">The sequence shown here is derived from an EMBL/GenBank/DDBJ whole genome shotgun (WGS) entry which is preliminary data.</text>
</comment>
<feature type="signal peptide" evidence="2">
    <location>
        <begin position="1"/>
        <end position="24"/>
    </location>
</feature>
<keyword evidence="5" id="KW-1185">Reference proteome</keyword>
<evidence type="ECO:0000313" key="5">
    <source>
        <dbReference type="Proteomes" id="UP001501444"/>
    </source>
</evidence>
<gene>
    <name evidence="4" type="ORF">GCM10010170_027970</name>
</gene>
<proteinExistence type="predicted"/>
<keyword evidence="4" id="KW-0413">Isomerase</keyword>
<feature type="domain" description="PPIase cyclophilin-type" evidence="3">
    <location>
        <begin position="105"/>
        <end position="253"/>
    </location>
</feature>
<dbReference type="CDD" id="cd00317">
    <property type="entry name" value="cyclophilin"/>
    <property type="match status" value="1"/>
</dbReference>
<dbReference type="PANTHER" id="PTHR45625">
    <property type="entry name" value="PEPTIDYL-PROLYL CIS-TRANS ISOMERASE-RELATED"/>
    <property type="match status" value="1"/>
</dbReference>
<name>A0ABP5T3T3_9ACTN</name>
<dbReference type="PANTHER" id="PTHR45625:SF3">
    <property type="entry name" value="PEPTIDYL-PROLYL CIS-TRANS ISOMERASE B-RELATED"/>
    <property type="match status" value="1"/>
</dbReference>
<evidence type="ECO:0000256" key="1">
    <source>
        <dbReference type="ARBA" id="ARBA00002388"/>
    </source>
</evidence>
<dbReference type="PROSITE" id="PS51257">
    <property type="entry name" value="PROKAR_LIPOPROTEIN"/>
    <property type="match status" value="1"/>
</dbReference>
<accession>A0ABP5T3T3</accession>
<dbReference type="PROSITE" id="PS50072">
    <property type="entry name" value="CSA_PPIASE_2"/>
    <property type="match status" value="1"/>
</dbReference>
<sequence>MNSRRYGALIAAVGLLLLAGCSNVEVPTAPQRARQIAAPGAAGAGKPSAGATGSTADAGPVACRFIAPSANQVPAVKAAAKDVGVPPATPSKSTRATMRITTNQGAIVVQMDARKAPCSVHSFAFLAGKHFFDNTKCHRMTTESIFVLQCGDPSATGYGGPAYSYHTEDPGSGYVRGTVAIANAGDPDTNGSQFFINYKDNTQVPPDYTMLGTVTSGMDVVDKIAAGGVNPTDASSPGDGAPKIDVVLQQVTVGYDD</sequence>